<dbReference type="InterPro" id="IPR002758">
    <property type="entry name" value="Cation_antiport_E"/>
</dbReference>
<evidence type="ECO:0000313" key="9">
    <source>
        <dbReference type="Proteomes" id="UP000545286"/>
    </source>
</evidence>
<comment type="caution">
    <text evidence="8">The sequence shown here is derived from an EMBL/GenBank/DDBJ whole genome shotgun (WGS) entry which is preliminary data.</text>
</comment>
<dbReference type="EMBL" id="JACHWJ010000002">
    <property type="protein sequence ID" value="MBB2957442.1"/>
    <property type="molecule type" value="Genomic_DNA"/>
</dbReference>
<accession>A0A7W4UN03</accession>
<dbReference type="PANTHER" id="PTHR34584">
    <property type="entry name" value="NA(+)/H(+) ANTIPORTER SUBUNIT E1"/>
    <property type="match status" value="1"/>
</dbReference>
<evidence type="ECO:0000256" key="1">
    <source>
        <dbReference type="ARBA" id="ARBA00004651"/>
    </source>
</evidence>
<evidence type="ECO:0000256" key="4">
    <source>
        <dbReference type="ARBA" id="ARBA00022692"/>
    </source>
</evidence>
<dbReference type="Pfam" id="PF01899">
    <property type="entry name" value="MNHE"/>
    <property type="match status" value="1"/>
</dbReference>
<protein>
    <submittedName>
        <fullName evidence="8">Multicomponent Na+:H+ antiporter subunit E</fullName>
    </submittedName>
</protein>
<evidence type="ECO:0000256" key="7">
    <source>
        <dbReference type="SAM" id="Phobius"/>
    </source>
</evidence>
<keyword evidence="4 7" id="KW-0812">Transmembrane</keyword>
<comment type="subcellular location">
    <subcellularLocation>
        <location evidence="1">Cell membrane</location>
        <topology evidence="1">Multi-pass membrane protein</topology>
    </subcellularLocation>
</comment>
<gene>
    <name evidence="8" type="ORF">FHX72_001579</name>
</gene>
<dbReference type="NCBIfam" id="NF006521">
    <property type="entry name" value="PRK08965.1-5"/>
    <property type="match status" value="1"/>
</dbReference>
<evidence type="ECO:0000313" key="8">
    <source>
        <dbReference type="EMBL" id="MBB2957442.1"/>
    </source>
</evidence>
<keyword evidence="5 7" id="KW-1133">Transmembrane helix</keyword>
<keyword evidence="9" id="KW-1185">Reference proteome</keyword>
<dbReference type="RefSeq" id="WP_235812734.1">
    <property type="nucleotide sequence ID" value="NZ_CZJS01000106.1"/>
</dbReference>
<dbReference type="AlphaFoldDB" id="A0A7W4UN03"/>
<dbReference type="PANTHER" id="PTHR34584:SF1">
    <property type="entry name" value="NA(+)_H(+) ANTIPORTER SUBUNIT E1"/>
    <property type="match status" value="1"/>
</dbReference>
<evidence type="ECO:0000256" key="5">
    <source>
        <dbReference type="ARBA" id="ARBA00022989"/>
    </source>
</evidence>
<proteinExistence type="inferred from homology"/>
<comment type="similarity">
    <text evidence="2">Belongs to the CPA3 antiporters (TC 2.A.63) subunit E family.</text>
</comment>
<evidence type="ECO:0000256" key="3">
    <source>
        <dbReference type="ARBA" id="ARBA00022475"/>
    </source>
</evidence>
<organism evidence="8 9">
    <name type="scientific">Pseudoclavibacter helvolus</name>
    <dbReference type="NCBI Taxonomy" id="255205"/>
    <lineage>
        <taxon>Bacteria</taxon>
        <taxon>Bacillati</taxon>
        <taxon>Actinomycetota</taxon>
        <taxon>Actinomycetes</taxon>
        <taxon>Micrococcales</taxon>
        <taxon>Microbacteriaceae</taxon>
        <taxon>Pseudoclavibacter</taxon>
    </lineage>
</organism>
<keyword evidence="3" id="KW-1003">Cell membrane</keyword>
<evidence type="ECO:0000256" key="6">
    <source>
        <dbReference type="ARBA" id="ARBA00023136"/>
    </source>
</evidence>
<feature type="transmembrane region" description="Helical" evidence="7">
    <location>
        <begin position="71"/>
        <end position="96"/>
    </location>
</feature>
<feature type="transmembrane region" description="Helical" evidence="7">
    <location>
        <begin position="16"/>
        <end position="34"/>
    </location>
</feature>
<keyword evidence="6 7" id="KW-0472">Membrane</keyword>
<reference evidence="8 9" key="1">
    <citation type="submission" date="2020-08" db="EMBL/GenBank/DDBJ databases">
        <title>Sequencing the genomes of 1000 actinobacteria strains.</title>
        <authorList>
            <person name="Klenk H.-P."/>
        </authorList>
    </citation>
    <scope>NUCLEOTIDE SEQUENCE [LARGE SCALE GENOMIC DNA]</scope>
    <source>
        <strain evidence="8 9">DSM 20419</strain>
    </source>
</reference>
<sequence length="236" mass="26328">MMKVKDTSARKPRRHAILVQLPLLLALVAFWLVLWGHVDVISVVTGIIFSVIIVEVFYLPAVDLSGRINLWWTLVFFVKFVYRLVSASLIVAWLAFRPAKPPLGSVISVQLRTRSDFILTLTAEVNMLIPGSMVVEVDRMHSVLYLHVLDASTDESVESVKALALDVEEGLALALGTRDDLWRVNRDRVRRGLGPIGQSPAQKKHEAIRDKQFAHDMPVIVKESATGRSAAQEGDK</sequence>
<name>A0A7W4UN03_9MICO</name>
<dbReference type="GO" id="GO:0008324">
    <property type="term" value="F:monoatomic cation transmembrane transporter activity"/>
    <property type="evidence" value="ECO:0007669"/>
    <property type="project" value="InterPro"/>
</dbReference>
<feature type="transmembrane region" description="Helical" evidence="7">
    <location>
        <begin position="40"/>
        <end position="59"/>
    </location>
</feature>
<dbReference type="GO" id="GO:0005886">
    <property type="term" value="C:plasma membrane"/>
    <property type="evidence" value="ECO:0007669"/>
    <property type="project" value="UniProtKB-SubCell"/>
</dbReference>
<dbReference type="Proteomes" id="UP000545286">
    <property type="component" value="Unassembled WGS sequence"/>
</dbReference>
<evidence type="ECO:0000256" key="2">
    <source>
        <dbReference type="ARBA" id="ARBA00006228"/>
    </source>
</evidence>